<accession>A2ZBZ7</accession>
<dbReference type="PANTHER" id="PTHR33074">
    <property type="entry name" value="EXPRESSED PROTEIN-RELATED"/>
    <property type="match status" value="1"/>
</dbReference>
<dbReference type="Pfam" id="PF07762">
    <property type="entry name" value="DUF1618"/>
    <property type="match status" value="2"/>
</dbReference>
<evidence type="ECO:0000259" key="2">
    <source>
        <dbReference type="Pfam" id="PF07762"/>
    </source>
</evidence>
<feature type="domain" description="DUF1618" evidence="2">
    <location>
        <begin position="239"/>
        <end position="394"/>
    </location>
</feature>
<feature type="compositionally biased region" description="Low complexity" evidence="1">
    <location>
        <begin position="1"/>
        <end position="16"/>
    </location>
</feature>
<feature type="domain" description="DUF1618" evidence="2">
    <location>
        <begin position="722"/>
        <end position="884"/>
    </location>
</feature>
<dbReference type="HOGENOM" id="CLU_276277_0_0_1"/>
<evidence type="ECO:0000256" key="1">
    <source>
        <dbReference type="SAM" id="MobiDB-lite"/>
    </source>
</evidence>
<dbReference type="Gramene" id="BGIOSGA034413-TA">
    <property type="protein sequence ID" value="BGIOSGA034413-PA"/>
    <property type="gene ID" value="BGIOSGA034413"/>
</dbReference>
<name>A2ZBZ7_ORYSI</name>
<keyword evidence="4" id="KW-1185">Reference proteome</keyword>
<dbReference type="InterPro" id="IPR011676">
    <property type="entry name" value="DUF1618"/>
</dbReference>
<protein>
    <recommendedName>
        <fullName evidence="2">DUF1618 domain-containing protein</fullName>
    </recommendedName>
</protein>
<dbReference type="AlphaFoldDB" id="A2ZBZ7"/>
<feature type="region of interest" description="Disordered" evidence="1">
    <location>
        <begin position="1"/>
        <end position="28"/>
    </location>
</feature>
<evidence type="ECO:0000313" key="3">
    <source>
        <dbReference type="EMBL" id="EAY80131.1"/>
    </source>
</evidence>
<proteinExistence type="predicted"/>
<dbReference type="OMA" id="FTSNGAC"/>
<dbReference type="PANTHER" id="PTHR33074:SF76">
    <property type="entry name" value="OS11G0569701 PROTEIN"/>
    <property type="match status" value="1"/>
</dbReference>
<evidence type="ECO:0000313" key="4">
    <source>
        <dbReference type="Proteomes" id="UP000007015"/>
    </source>
</evidence>
<feature type="region of interest" description="Disordered" evidence="1">
    <location>
        <begin position="33"/>
        <end position="52"/>
    </location>
</feature>
<gene>
    <name evidence="3" type="ORF">OsI_35305</name>
</gene>
<dbReference type="EMBL" id="CM000136">
    <property type="protein sequence ID" value="EAY80131.1"/>
    <property type="molecule type" value="Genomic_DNA"/>
</dbReference>
<reference evidence="3 4" key="1">
    <citation type="journal article" date="2005" name="PLoS Biol.">
        <title>The genomes of Oryza sativa: a history of duplications.</title>
        <authorList>
            <person name="Yu J."/>
            <person name="Wang J."/>
            <person name="Lin W."/>
            <person name="Li S."/>
            <person name="Li H."/>
            <person name="Zhou J."/>
            <person name="Ni P."/>
            <person name="Dong W."/>
            <person name="Hu S."/>
            <person name="Zeng C."/>
            <person name="Zhang J."/>
            <person name="Zhang Y."/>
            <person name="Li R."/>
            <person name="Xu Z."/>
            <person name="Li S."/>
            <person name="Li X."/>
            <person name="Zheng H."/>
            <person name="Cong L."/>
            <person name="Lin L."/>
            <person name="Yin J."/>
            <person name="Geng J."/>
            <person name="Li G."/>
            <person name="Shi J."/>
            <person name="Liu J."/>
            <person name="Lv H."/>
            <person name="Li J."/>
            <person name="Wang J."/>
            <person name="Deng Y."/>
            <person name="Ran L."/>
            <person name="Shi X."/>
            <person name="Wang X."/>
            <person name="Wu Q."/>
            <person name="Li C."/>
            <person name="Ren X."/>
            <person name="Wang J."/>
            <person name="Wang X."/>
            <person name="Li D."/>
            <person name="Liu D."/>
            <person name="Zhang X."/>
            <person name="Ji Z."/>
            <person name="Zhao W."/>
            <person name="Sun Y."/>
            <person name="Zhang Z."/>
            <person name="Bao J."/>
            <person name="Han Y."/>
            <person name="Dong L."/>
            <person name="Ji J."/>
            <person name="Chen P."/>
            <person name="Wu S."/>
            <person name="Liu J."/>
            <person name="Xiao Y."/>
            <person name="Bu D."/>
            <person name="Tan J."/>
            <person name="Yang L."/>
            <person name="Ye C."/>
            <person name="Zhang J."/>
            <person name="Xu J."/>
            <person name="Zhou Y."/>
            <person name="Yu Y."/>
            <person name="Zhang B."/>
            <person name="Zhuang S."/>
            <person name="Wei H."/>
            <person name="Liu B."/>
            <person name="Lei M."/>
            <person name="Yu H."/>
            <person name="Li Y."/>
            <person name="Xu H."/>
            <person name="Wei S."/>
            <person name="He X."/>
            <person name="Fang L."/>
            <person name="Zhang Z."/>
            <person name="Zhang Y."/>
            <person name="Huang X."/>
            <person name="Su Z."/>
            <person name="Tong W."/>
            <person name="Li J."/>
            <person name="Tong Z."/>
            <person name="Li S."/>
            <person name="Ye J."/>
            <person name="Wang L."/>
            <person name="Fang L."/>
            <person name="Lei T."/>
            <person name="Chen C."/>
            <person name="Chen H."/>
            <person name="Xu Z."/>
            <person name="Li H."/>
            <person name="Huang H."/>
            <person name="Zhang F."/>
            <person name="Xu H."/>
            <person name="Li N."/>
            <person name="Zhao C."/>
            <person name="Li S."/>
            <person name="Dong L."/>
            <person name="Huang Y."/>
            <person name="Li L."/>
            <person name="Xi Y."/>
            <person name="Qi Q."/>
            <person name="Li W."/>
            <person name="Zhang B."/>
            <person name="Hu W."/>
            <person name="Zhang Y."/>
            <person name="Tian X."/>
            <person name="Jiao Y."/>
            <person name="Liang X."/>
            <person name="Jin J."/>
            <person name="Gao L."/>
            <person name="Zheng W."/>
            <person name="Hao B."/>
            <person name="Liu S."/>
            <person name="Wang W."/>
            <person name="Yuan L."/>
            <person name="Cao M."/>
            <person name="McDermott J."/>
            <person name="Samudrala R."/>
            <person name="Wang J."/>
            <person name="Wong G.K."/>
            <person name="Yang H."/>
        </authorList>
    </citation>
    <scope>NUCLEOTIDE SEQUENCE [LARGE SCALE GENOMIC DNA]</scope>
    <source>
        <strain evidence="4">cv. 93-11</strain>
    </source>
</reference>
<dbReference type="Proteomes" id="UP000007015">
    <property type="component" value="Chromosome 11"/>
</dbReference>
<organism evidence="3 4">
    <name type="scientific">Oryza sativa subsp. indica</name>
    <name type="common">Rice</name>
    <dbReference type="NCBI Taxonomy" id="39946"/>
    <lineage>
        <taxon>Eukaryota</taxon>
        <taxon>Viridiplantae</taxon>
        <taxon>Streptophyta</taxon>
        <taxon>Embryophyta</taxon>
        <taxon>Tracheophyta</taxon>
        <taxon>Spermatophyta</taxon>
        <taxon>Magnoliopsida</taxon>
        <taxon>Liliopsida</taxon>
        <taxon>Poales</taxon>
        <taxon>Poaceae</taxon>
        <taxon>BOP clade</taxon>
        <taxon>Oryzoideae</taxon>
        <taxon>Oryzeae</taxon>
        <taxon>Oryzinae</taxon>
        <taxon>Oryza</taxon>
        <taxon>Oryza sativa</taxon>
    </lineage>
</organism>
<sequence length="1078" mass="119107">METQSTATPSPGASSATGGGGGGAYPRWVMLEQRAVHDDKEDDDGEDDSRCSAPDVKINTEAACRSSDGHLVRVYFRRLVAPPAASRICFRCSPPCGTGTGRERARCDKPFLCVVAAAGDSLLLQMTYNGQFDRFVYSAADSPTLTLLPTHARRQHWLDVKTTGLLRRRRRDGELVVAELTVKKGDTDDTPEDAELVVLRSGEWTVTRAPIIHDDGKAEEVSRWRTDMVVPVGDTHLCWVDLCRGVILLSASDLFDESRPRRLKYTSLPVEAPAKKFDDDDGGEYAINPRGYPERNRSVCVTGGGAALKFIDVSPRCCCGSPGATTLCHNSSGAFVIKTWTLMMNDDDDTTSTTWAMDAMVDAAELWSLDAYAGPPRLRPVYPIVSMDNPHIICFMVCKEHWESCFHCERTIWKIIFDMKSKKLLSIRYYDESQCQTWGVHYGDDYLPSMISDYFNSNGKYTSHNATTSINDLIVTNYLPQSSHKGLKVVSSEVQVSDEEIFAALEEIPDLGCDDLLKAYSILSHDIGQHRCAETEASCRNSAGHVVRLSLCREAPPASSRMWYTSSPSHDEGGGPLVCVVAAHRDSVLLQMHYKNEARRGGEYGLDHFVYSAGDAAAGDPPSLSLLPIHWVHYGLSDRTPNRLDDARTGLRRRRCGDNDLVVSKLTVTEGDDGVDAELLVFRSGEWSVTPAEIIHDDGKADELFHWKTDMVVLVGDRRLCWVDLYRGIILCDMFDDDEPLRPRYVSLPVEPPAGEFDDDDYGYRYYEYESGGGRGRNPRLCLMKDRTVCATNGGGGSGDTLKFVDIFPRCCCGGPGVTTCDHSSSAFVINTWTLRTSDMTWTMDAIVDATELWSLSLHADAGIPPHKRPYYPVVSTRDSHIICFLVYDHDYCVKEKFWKIMLDTTNKTLPSVFAYKNQSSPCLRCIPSEISGYLLTSCSSDSTKPAAIVVDVLPAAAATTTTTTAVISKKSHELSTNVSEMASPEEILAALEEIPDLGCDDLLEAYSLLINDGSGRRFRSLLVLPMGLRKKWLLIEVKNSQACSICSACTTQPTTWMGAEAELQGSDVLSKHLSRVL</sequence>